<sequence>MKLLVAEDNLTSGLYLQAVLEKIGYRADLAKRGDEALNYLINDPSVKIAILDWMMPGMDGVSICTEVKRHFADNPPYIIILTGKKSKDDIAFALEKGADDYITKPFDNIELKARLAVAERVVKYQEKLINSNLMLQKTLDQIKTLEGLIPICSHCKNIRSTEQTWVKLEEYIQKHSDARFSHGICPDCAKKYYKEFNLYRESKA</sequence>
<dbReference type="Gene3D" id="3.40.50.2300">
    <property type="match status" value="1"/>
</dbReference>
<evidence type="ECO:0000313" key="9">
    <source>
        <dbReference type="Proteomes" id="UP000191931"/>
    </source>
</evidence>
<dbReference type="GO" id="GO:0000156">
    <property type="term" value="F:phosphorelay response regulator activity"/>
    <property type="evidence" value="ECO:0007669"/>
    <property type="project" value="TreeGrafter"/>
</dbReference>
<keyword evidence="1 6" id="KW-0597">Phosphoprotein</keyword>
<dbReference type="CDD" id="cd17574">
    <property type="entry name" value="REC_OmpR"/>
    <property type="match status" value="1"/>
</dbReference>
<keyword evidence="5" id="KW-0804">Transcription</keyword>
<dbReference type="STRING" id="1246637.MTBBW1_1210026"/>
<dbReference type="GO" id="GO:0032993">
    <property type="term" value="C:protein-DNA complex"/>
    <property type="evidence" value="ECO:0007669"/>
    <property type="project" value="TreeGrafter"/>
</dbReference>
<evidence type="ECO:0000256" key="3">
    <source>
        <dbReference type="ARBA" id="ARBA00023015"/>
    </source>
</evidence>
<reference evidence="8" key="1">
    <citation type="submission" date="2017-03" db="EMBL/GenBank/DDBJ databases">
        <authorList>
            <person name="Afonso C.L."/>
            <person name="Miller P.J."/>
            <person name="Scott M.A."/>
            <person name="Spackman E."/>
            <person name="Goraichik I."/>
            <person name="Dimitrov K.M."/>
            <person name="Suarez D.L."/>
            <person name="Swayne D.E."/>
        </authorList>
    </citation>
    <scope>NUCLEOTIDE SEQUENCE [LARGE SCALE GENOMIC DNA]</scope>
    <source>
        <strain evidence="8">PRJEB14757</strain>
    </source>
</reference>
<evidence type="ECO:0000256" key="4">
    <source>
        <dbReference type="ARBA" id="ARBA00023125"/>
    </source>
</evidence>
<dbReference type="InterPro" id="IPR011006">
    <property type="entry name" value="CheY-like_superfamily"/>
</dbReference>
<dbReference type="GO" id="GO:0005829">
    <property type="term" value="C:cytosol"/>
    <property type="evidence" value="ECO:0007669"/>
    <property type="project" value="TreeGrafter"/>
</dbReference>
<dbReference type="EMBL" id="FWEV01000026">
    <property type="protein sequence ID" value="SLM27986.1"/>
    <property type="molecule type" value="Genomic_DNA"/>
</dbReference>
<keyword evidence="4" id="KW-0238">DNA-binding</keyword>
<dbReference type="OrthoDB" id="9790791at2"/>
<evidence type="ECO:0000256" key="6">
    <source>
        <dbReference type="PROSITE-ProRule" id="PRU00169"/>
    </source>
</evidence>
<dbReference type="GO" id="GO:0000976">
    <property type="term" value="F:transcription cis-regulatory region binding"/>
    <property type="evidence" value="ECO:0007669"/>
    <property type="project" value="TreeGrafter"/>
</dbReference>
<keyword evidence="9" id="KW-1185">Reference proteome</keyword>
<accession>A0A1W1H6C2</accession>
<organism evidence="8 9">
    <name type="scientific">Desulfamplus magnetovallimortis</name>
    <dbReference type="NCBI Taxonomy" id="1246637"/>
    <lineage>
        <taxon>Bacteria</taxon>
        <taxon>Pseudomonadati</taxon>
        <taxon>Thermodesulfobacteriota</taxon>
        <taxon>Desulfobacteria</taxon>
        <taxon>Desulfobacterales</taxon>
        <taxon>Desulfobacteraceae</taxon>
        <taxon>Desulfamplus</taxon>
    </lineage>
</organism>
<keyword evidence="3" id="KW-0805">Transcription regulation</keyword>
<name>A0A1W1H6C2_9BACT</name>
<evidence type="ECO:0000256" key="1">
    <source>
        <dbReference type="ARBA" id="ARBA00022553"/>
    </source>
</evidence>
<feature type="modified residue" description="4-aspartylphosphate" evidence="6">
    <location>
        <position position="52"/>
    </location>
</feature>
<feature type="domain" description="Response regulatory" evidence="7">
    <location>
        <begin position="2"/>
        <end position="119"/>
    </location>
</feature>
<dbReference type="PANTHER" id="PTHR48111">
    <property type="entry name" value="REGULATOR OF RPOS"/>
    <property type="match status" value="1"/>
</dbReference>
<dbReference type="InterPro" id="IPR001789">
    <property type="entry name" value="Sig_transdc_resp-reg_receiver"/>
</dbReference>
<dbReference type="Pfam" id="PF00072">
    <property type="entry name" value="Response_reg"/>
    <property type="match status" value="1"/>
</dbReference>
<dbReference type="SUPFAM" id="SSF52172">
    <property type="entry name" value="CheY-like"/>
    <property type="match status" value="1"/>
</dbReference>
<dbReference type="Proteomes" id="UP000191931">
    <property type="component" value="Unassembled WGS sequence"/>
</dbReference>
<evidence type="ECO:0000313" key="8">
    <source>
        <dbReference type="EMBL" id="SLM27986.1"/>
    </source>
</evidence>
<dbReference type="RefSeq" id="WP_080804367.1">
    <property type="nucleotide sequence ID" value="NZ_LT828546.1"/>
</dbReference>
<gene>
    <name evidence="8" type="ORF">MTBBW1_1210026</name>
</gene>
<dbReference type="PANTHER" id="PTHR48111:SF1">
    <property type="entry name" value="TWO-COMPONENT RESPONSE REGULATOR ORR33"/>
    <property type="match status" value="1"/>
</dbReference>
<protein>
    <submittedName>
        <fullName evidence="8">Protein with response regulator receiver domain</fullName>
    </submittedName>
</protein>
<evidence type="ECO:0000256" key="5">
    <source>
        <dbReference type="ARBA" id="ARBA00023163"/>
    </source>
</evidence>
<dbReference type="PROSITE" id="PS50110">
    <property type="entry name" value="RESPONSE_REGULATORY"/>
    <property type="match status" value="1"/>
</dbReference>
<keyword evidence="2" id="KW-0902">Two-component regulatory system</keyword>
<evidence type="ECO:0000259" key="7">
    <source>
        <dbReference type="PROSITE" id="PS50110"/>
    </source>
</evidence>
<proteinExistence type="predicted"/>
<dbReference type="GO" id="GO:0006355">
    <property type="term" value="P:regulation of DNA-templated transcription"/>
    <property type="evidence" value="ECO:0007669"/>
    <property type="project" value="TreeGrafter"/>
</dbReference>
<dbReference type="InterPro" id="IPR039420">
    <property type="entry name" value="WalR-like"/>
</dbReference>
<evidence type="ECO:0000256" key="2">
    <source>
        <dbReference type="ARBA" id="ARBA00023012"/>
    </source>
</evidence>
<dbReference type="SMART" id="SM00448">
    <property type="entry name" value="REC"/>
    <property type="match status" value="1"/>
</dbReference>
<dbReference type="AlphaFoldDB" id="A0A1W1H6C2"/>